<evidence type="ECO:0000313" key="3">
    <source>
        <dbReference type="Proteomes" id="UP000626982"/>
    </source>
</evidence>
<dbReference type="CDD" id="cd04301">
    <property type="entry name" value="NAT_SF"/>
    <property type="match status" value="1"/>
</dbReference>
<proteinExistence type="predicted"/>
<dbReference type="PANTHER" id="PTHR43328:SF1">
    <property type="entry name" value="N-ACETYLTRANSFERASE DOMAIN-CONTAINING PROTEIN"/>
    <property type="match status" value="1"/>
</dbReference>
<protein>
    <submittedName>
        <fullName evidence="2">N-acetyltransferase GCN5</fullName>
    </submittedName>
</protein>
<dbReference type="InterPro" id="IPR000182">
    <property type="entry name" value="GNAT_dom"/>
</dbReference>
<dbReference type="EMBL" id="BMLM01000001">
    <property type="protein sequence ID" value="GGN77544.1"/>
    <property type="molecule type" value="Genomic_DNA"/>
</dbReference>
<dbReference type="Pfam" id="PF13302">
    <property type="entry name" value="Acetyltransf_3"/>
    <property type="match status" value="1"/>
</dbReference>
<gene>
    <name evidence="2" type="ORF">GCM10010968_02230</name>
</gene>
<keyword evidence="3" id="KW-1185">Reference proteome</keyword>
<evidence type="ECO:0000313" key="2">
    <source>
        <dbReference type="EMBL" id="GGN77544.1"/>
    </source>
</evidence>
<dbReference type="Proteomes" id="UP000626982">
    <property type="component" value="Unassembled WGS sequence"/>
</dbReference>
<dbReference type="InterPro" id="IPR016181">
    <property type="entry name" value="Acyl_CoA_acyltransferase"/>
</dbReference>
<dbReference type="Gene3D" id="3.40.630.30">
    <property type="match status" value="1"/>
</dbReference>
<dbReference type="PANTHER" id="PTHR43328">
    <property type="entry name" value="ACETYLTRANSFERASE-RELATED"/>
    <property type="match status" value="1"/>
</dbReference>
<feature type="domain" description="N-acetyltransferase" evidence="1">
    <location>
        <begin position="3"/>
        <end position="155"/>
    </location>
</feature>
<organism evidence="2 3">
    <name type="scientific">Agrococcus terreus</name>
    <dbReference type="NCBI Taxonomy" id="574649"/>
    <lineage>
        <taxon>Bacteria</taxon>
        <taxon>Bacillati</taxon>
        <taxon>Actinomycetota</taxon>
        <taxon>Actinomycetes</taxon>
        <taxon>Micrococcales</taxon>
        <taxon>Microbacteriaceae</taxon>
        <taxon>Agrococcus</taxon>
    </lineage>
</organism>
<name>A0ABQ2KDG5_9MICO</name>
<accession>A0ABQ2KDG5</accession>
<sequence>MTTRLRPLSDADLDAVFRWERDPAAVAMAAFTRADPDDRPASDEHYARVRSDPANLLLVVEEDGELVGTASSFTMEGDREISYWIDPARWGRGIASRAVALLLEADTTRPLHARVAAHNLASAAVLRKAGFREVGAERSWAAGLGREVDERIHRLD</sequence>
<comment type="caution">
    <text evidence="2">The sequence shown here is derived from an EMBL/GenBank/DDBJ whole genome shotgun (WGS) entry which is preliminary data.</text>
</comment>
<dbReference type="RefSeq" id="WP_188715150.1">
    <property type="nucleotide sequence ID" value="NZ_BAABBD010000001.1"/>
</dbReference>
<dbReference type="PROSITE" id="PS51186">
    <property type="entry name" value="GNAT"/>
    <property type="match status" value="1"/>
</dbReference>
<dbReference type="SUPFAM" id="SSF55729">
    <property type="entry name" value="Acyl-CoA N-acyltransferases (Nat)"/>
    <property type="match status" value="1"/>
</dbReference>
<evidence type="ECO:0000259" key="1">
    <source>
        <dbReference type="PROSITE" id="PS51186"/>
    </source>
</evidence>
<reference evidence="3" key="1">
    <citation type="journal article" date="2019" name="Int. J. Syst. Evol. Microbiol.">
        <title>The Global Catalogue of Microorganisms (GCM) 10K type strain sequencing project: providing services to taxonomists for standard genome sequencing and annotation.</title>
        <authorList>
            <consortium name="The Broad Institute Genomics Platform"/>
            <consortium name="The Broad Institute Genome Sequencing Center for Infectious Disease"/>
            <person name="Wu L."/>
            <person name="Ma J."/>
        </authorList>
    </citation>
    <scope>NUCLEOTIDE SEQUENCE [LARGE SCALE GENOMIC DNA]</scope>
    <source>
        <strain evidence="3">CGMCC 1.6960</strain>
    </source>
</reference>